<dbReference type="Pfam" id="PF12893">
    <property type="entry name" value="Lumazine_bd_2"/>
    <property type="match status" value="1"/>
</dbReference>
<protein>
    <recommendedName>
        <fullName evidence="3">DUF4440 domain-containing protein</fullName>
    </recommendedName>
</protein>
<comment type="caution">
    <text evidence="1">The sequence shown here is derived from an EMBL/GenBank/DDBJ whole genome shotgun (WGS) entry which is preliminary data.</text>
</comment>
<dbReference type="EMBL" id="BJYI01000022">
    <property type="protein sequence ID" value="GEN73931.1"/>
    <property type="molecule type" value="Genomic_DNA"/>
</dbReference>
<proteinExistence type="predicted"/>
<name>A0A511YFG4_9FLAO</name>
<dbReference type="InterPro" id="IPR039437">
    <property type="entry name" value="FrzH/put_lumazine-bd"/>
</dbReference>
<dbReference type="OrthoDB" id="1441434at2"/>
<evidence type="ECO:0000313" key="2">
    <source>
        <dbReference type="Proteomes" id="UP000321150"/>
    </source>
</evidence>
<sequence>MEEIRQAIEKFIKGGDTYDADLLEQVLHQNYQNIQDGFFDQPGIFVFSKEEYIQLVRDKVFGGKPRTVIYRSLEQKNNIAYAQVSLESPILRFSSLITCVLEQKKWQVIGNIPTIEQK</sequence>
<evidence type="ECO:0000313" key="1">
    <source>
        <dbReference type="EMBL" id="GEN73931.1"/>
    </source>
</evidence>
<dbReference type="AlphaFoldDB" id="A0A511YFG4"/>
<dbReference type="SUPFAM" id="SSF54427">
    <property type="entry name" value="NTF2-like"/>
    <property type="match status" value="1"/>
</dbReference>
<dbReference type="Proteomes" id="UP000321150">
    <property type="component" value="Unassembled WGS sequence"/>
</dbReference>
<dbReference type="Gene3D" id="3.10.450.50">
    <property type="match status" value="1"/>
</dbReference>
<dbReference type="InterPro" id="IPR032710">
    <property type="entry name" value="NTF2-like_dom_sf"/>
</dbReference>
<reference evidence="1 2" key="1">
    <citation type="submission" date="2019-07" db="EMBL/GenBank/DDBJ databases">
        <title>Whole genome shotgun sequence of Chryseobacterium lathyri NBRC 105250.</title>
        <authorList>
            <person name="Hosoyama A."/>
            <person name="Uohara A."/>
            <person name="Ohji S."/>
            <person name="Ichikawa N."/>
        </authorList>
    </citation>
    <scope>NUCLEOTIDE SEQUENCE [LARGE SCALE GENOMIC DNA]</scope>
    <source>
        <strain evidence="1 2">NBRC 105250</strain>
    </source>
</reference>
<gene>
    <name evidence="1" type="ORF">CLA01_40030</name>
</gene>
<accession>A0A511YFG4</accession>
<dbReference type="RefSeq" id="WP_111959732.1">
    <property type="nucleotide sequence ID" value="NZ_BJYI01000022.1"/>
</dbReference>
<evidence type="ECO:0008006" key="3">
    <source>
        <dbReference type="Google" id="ProtNLM"/>
    </source>
</evidence>
<organism evidence="1 2">
    <name type="scientific">Chryseobacterium lathyri</name>
    <dbReference type="NCBI Taxonomy" id="395933"/>
    <lineage>
        <taxon>Bacteria</taxon>
        <taxon>Pseudomonadati</taxon>
        <taxon>Bacteroidota</taxon>
        <taxon>Flavobacteriia</taxon>
        <taxon>Flavobacteriales</taxon>
        <taxon>Weeksellaceae</taxon>
        <taxon>Chryseobacterium group</taxon>
        <taxon>Chryseobacterium</taxon>
    </lineage>
</organism>